<evidence type="ECO:0000313" key="3">
    <source>
        <dbReference type="WBParaSite" id="ALUE_0001946901-mRNA-1"/>
    </source>
</evidence>
<organism evidence="2 3">
    <name type="scientific">Ascaris lumbricoides</name>
    <name type="common">Giant roundworm</name>
    <dbReference type="NCBI Taxonomy" id="6252"/>
    <lineage>
        <taxon>Eukaryota</taxon>
        <taxon>Metazoa</taxon>
        <taxon>Ecdysozoa</taxon>
        <taxon>Nematoda</taxon>
        <taxon>Chromadorea</taxon>
        <taxon>Rhabditida</taxon>
        <taxon>Spirurina</taxon>
        <taxon>Ascaridomorpha</taxon>
        <taxon>Ascaridoidea</taxon>
        <taxon>Ascarididae</taxon>
        <taxon>Ascaris</taxon>
    </lineage>
</organism>
<accession>A0A0M3IL41</accession>
<reference evidence="3" key="1">
    <citation type="submission" date="2017-02" db="UniProtKB">
        <authorList>
            <consortium name="WormBaseParasite"/>
        </authorList>
    </citation>
    <scope>IDENTIFICATION</scope>
</reference>
<name>A0A0M3IL41_ASCLU</name>
<dbReference type="Proteomes" id="UP000036681">
    <property type="component" value="Unplaced"/>
</dbReference>
<keyword evidence="1" id="KW-0732">Signal</keyword>
<keyword evidence="2" id="KW-1185">Reference proteome</keyword>
<feature type="chain" id="PRO_5005657332" evidence="1">
    <location>
        <begin position="25"/>
        <end position="59"/>
    </location>
</feature>
<proteinExistence type="predicted"/>
<dbReference type="WBParaSite" id="ALUE_0001946901-mRNA-1">
    <property type="protein sequence ID" value="ALUE_0001946901-mRNA-1"/>
    <property type="gene ID" value="ALUE_0001946901"/>
</dbReference>
<evidence type="ECO:0000313" key="2">
    <source>
        <dbReference type="Proteomes" id="UP000036681"/>
    </source>
</evidence>
<protein>
    <submittedName>
        <fullName evidence="3">Secreted protein</fullName>
    </submittedName>
</protein>
<dbReference type="AlphaFoldDB" id="A0A0M3IL41"/>
<evidence type="ECO:0000256" key="1">
    <source>
        <dbReference type="SAM" id="SignalP"/>
    </source>
</evidence>
<sequence>MIFRTPGRCLHLLVGCLHSFPVSCVEKKSEFNSYNVVKTLLDQMKCYLYYSHAVRFSNT</sequence>
<feature type="signal peptide" evidence="1">
    <location>
        <begin position="1"/>
        <end position="24"/>
    </location>
</feature>